<reference evidence="3" key="2">
    <citation type="submission" date="2020-09" db="EMBL/GenBank/DDBJ databases">
        <authorList>
            <person name="Sun Q."/>
            <person name="Ohkuma M."/>
        </authorList>
    </citation>
    <scope>NUCLEOTIDE SEQUENCE</scope>
    <source>
        <strain evidence="3">JCM 3091</strain>
    </source>
</reference>
<protein>
    <recommendedName>
        <fullName evidence="2">Septum formation-related domain-containing protein</fullName>
    </recommendedName>
</protein>
<reference evidence="3" key="1">
    <citation type="journal article" date="2014" name="Int. J. Syst. Evol. Microbiol.">
        <title>Complete genome sequence of Corynebacterium casei LMG S-19264T (=DSM 44701T), isolated from a smear-ripened cheese.</title>
        <authorList>
            <consortium name="US DOE Joint Genome Institute (JGI-PGF)"/>
            <person name="Walter F."/>
            <person name="Albersmeier A."/>
            <person name="Kalinowski J."/>
            <person name="Ruckert C."/>
        </authorList>
    </citation>
    <scope>NUCLEOTIDE SEQUENCE</scope>
    <source>
        <strain evidence="3">JCM 3091</strain>
    </source>
</reference>
<dbReference type="EMBL" id="BMQC01000001">
    <property type="protein sequence ID" value="GGK12132.1"/>
    <property type="molecule type" value="Genomic_DNA"/>
</dbReference>
<dbReference type="PROSITE" id="PS51257">
    <property type="entry name" value="PROKAR_LIPOPROTEIN"/>
    <property type="match status" value="1"/>
</dbReference>
<gene>
    <name evidence="3" type="ORF">GCM10010124_00860</name>
</gene>
<name>A0A8J3BHT0_9ACTN</name>
<dbReference type="Proteomes" id="UP000662200">
    <property type="component" value="Unassembled WGS sequence"/>
</dbReference>
<organism evidence="3 4">
    <name type="scientific">Pilimelia terevasa</name>
    <dbReference type="NCBI Taxonomy" id="53372"/>
    <lineage>
        <taxon>Bacteria</taxon>
        <taxon>Bacillati</taxon>
        <taxon>Actinomycetota</taxon>
        <taxon>Actinomycetes</taxon>
        <taxon>Micromonosporales</taxon>
        <taxon>Micromonosporaceae</taxon>
        <taxon>Pilimelia</taxon>
    </lineage>
</organism>
<dbReference type="RefSeq" id="WP_189112130.1">
    <property type="nucleotide sequence ID" value="NZ_BMQC01000001.1"/>
</dbReference>
<dbReference type="InterPro" id="IPR026004">
    <property type="entry name" value="Septum_form"/>
</dbReference>
<proteinExistence type="predicted"/>
<dbReference type="Pfam" id="PF13845">
    <property type="entry name" value="Septum_form"/>
    <property type="match status" value="1"/>
</dbReference>
<comment type="caution">
    <text evidence="3">The sequence shown here is derived from an EMBL/GenBank/DDBJ whole genome shotgun (WGS) entry which is preliminary data.</text>
</comment>
<evidence type="ECO:0000313" key="3">
    <source>
        <dbReference type="EMBL" id="GGK12132.1"/>
    </source>
</evidence>
<feature type="chain" id="PRO_5039499022" description="Septum formation-related domain-containing protein" evidence="1">
    <location>
        <begin position="29"/>
        <end position="302"/>
    </location>
</feature>
<evidence type="ECO:0000313" key="4">
    <source>
        <dbReference type="Proteomes" id="UP000662200"/>
    </source>
</evidence>
<feature type="domain" description="Septum formation-related" evidence="2">
    <location>
        <begin position="51"/>
        <end position="278"/>
    </location>
</feature>
<sequence>MRVGRLRGGGAAVALLLALAGCGSGLPAGVDGTLVDDWPALPTLTTFTPKAGTCHASFADSGPRDSYAPVPCTRPHRTETVQVGTFTGDAAGTAAPPTRSSPAHAAAYAVCDQAARAYLGRDFRYGRLWLGVTVPSSPAWAGGARWYRCELGQVANVEDFGELVDRSESLEGALESPSPLDLTCYQVTATAAGAISRMAPMGCTAKHNSEFVGVFAAPASLAYPKSGDDWEKLHTRCRAVVAAYAKVPNDANLRYRTGTVAVPNTEDDWTSGNRGVRCYLYVNAGSFTRSLRGVGVKGLPER</sequence>
<evidence type="ECO:0000259" key="2">
    <source>
        <dbReference type="Pfam" id="PF13845"/>
    </source>
</evidence>
<dbReference type="AlphaFoldDB" id="A0A8J3BHT0"/>
<accession>A0A8J3BHT0</accession>
<keyword evidence="4" id="KW-1185">Reference proteome</keyword>
<keyword evidence="1" id="KW-0732">Signal</keyword>
<feature type="signal peptide" evidence="1">
    <location>
        <begin position="1"/>
        <end position="28"/>
    </location>
</feature>
<evidence type="ECO:0000256" key="1">
    <source>
        <dbReference type="SAM" id="SignalP"/>
    </source>
</evidence>